<organism evidence="1 2">
    <name type="scientific">Flaviaesturariibacter amylovorans</name>
    <dbReference type="NCBI Taxonomy" id="1084520"/>
    <lineage>
        <taxon>Bacteria</taxon>
        <taxon>Pseudomonadati</taxon>
        <taxon>Bacteroidota</taxon>
        <taxon>Chitinophagia</taxon>
        <taxon>Chitinophagales</taxon>
        <taxon>Chitinophagaceae</taxon>
        <taxon>Flaviaestuariibacter</taxon>
    </lineage>
</organism>
<name>A0ABP8G843_9BACT</name>
<gene>
    <name evidence="1" type="ORF">GCM10023184_03860</name>
</gene>
<protein>
    <submittedName>
        <fullName evidence="1">Uncharacterized protein</fullName>
    </submittedName>
</protein>
<dbReference type="Proteomes" id="UP001501725">
    <property type="component" value="Unassembled WGS sequence"/>
</dbReference>
<reference evidence="2" key="1">
    <citation type="journal article" date="2019" name="Int. J. Syst. Evol. Microbiol.">
        <title>The Global Catalogue of Microorganisms (GCM) 10K type strain sequencing project: providing services to taxonomists for standard genome sequencing and annotation.</title>
        <authorList>
            <consortium name="The Broad Institute Genomics Platform"/>
            <consortium name="The Broad Institute Genome Sequencing Center for Infectious Disease"/>
            <person name="Wu L."/>
            <person name="Ma J."/>
        </authorList>
    </citation>
    <scope>NUCLEOTIDE SEQUENCE [LARGE SCALE GENOMIC DNA]</scope>
    <source>
        <strain evidence="2">JCM 17919</strain>
    </source>
</reference>
<evidence type="ECO:0000313" key="2">
    <source>
        <dbReference type="Proteomes" id="UP001501725"/>
    </source>
</evidence>
<comment type="caution">
    <text evidence="1">The sequence shown here is derived from an EMBL/GenBank/DDBJ whole genome shotgun (WGS) entry which is preliminary data.</text>
</comment>
<keyword evidence="2" id="KW-1185">Reference proteome</keyword>
<accession>A0ABP8G843</accession>
<evidence type="ECO:0000313" key="1">
    <source>
        <dbReference type="EMBL" id="GAA4319220.1"/>
    </source>
</evidence>
<dbReference type="EMBL" id="BAABGY010000001">
    <property type="protein sequence ID" value="GAA4319220.1"/>
    <property type="molecule type" value="Genomic_DNA"/>
</dbReference>
<sequence length="171" mass="20454">MNQALHLDRLLKELQKETPNSGGEYHFSELQIPPGTNLERRVQQYLLQHPRYADPYHRSPEHTFYVADRDVSNLMLKPIERIAQYLLKKLAYWRDHRTSLDRFEHYTERYPELENVFLDRLLQFIDAPDFKGAWEVNGIDTIYAIGRDHANDDTLFEFETRVFVLHFGWSS</sequence>
<proteinExistence type="predicted"/>